<gene>
    <name evidence="3" type="ORF">POL58_42030</name>
</gene>
<feature type="transmembrane region" description="Helical" evidence="1">
    <location>
        <begin position="82"/>
        <end position="107"/>
    </location>
</feature>
<feature type="transmembrane region" description="Helical" evidence="1">
    <location>
        <begin position="41"/>
        <end position="61"/>
    </location>
</feature>
<dbReference type="Pfam" id="PF02517">
    <property type="entry name" value="Rce1-like"/>
    <property type="match status" value="1"/>
</dbReference>
<feature type="transmembrane region" description="Helical" evidence="1">
    <location>
        <begin position="158"/>
        <end position="178"/>
    </location>
</feature>
<dbReference type="EMBL" id="JAQNDN010000024">
    <property type="protein sequence ID" value="MDC0674403.1"/>
    <property type="molecule type" value="Genomic_DNA"/>
</dbReference>
<feature type="transmembrane region" description="Helical" evidence="1">
    <location>
        <begin position="190"/>
        <end position="210"/>
    </location>
</feature>
<dbReference type="RefSeq" id="WP_272008611.1">
    <property type="nucleotide sequence ID" value="NZ_JAQNDN010000024.1"/>
</dbReference>
<dbReference type="InterPro" id="IPR042150">
    <property type="entry name" value="MmRce1-like"/>
</dbReference>
<evidence type="ECO:0000313" key="4">
    <source>
        <dbReference type="Proteomes" id="UP001217838"/>
    </source>
</evidence>
<keyword evidence="4" id="KW-1185">Reference proteome</keyword>
<dbReference type="PANTHER" id="PTHR35797:SF1">
    <property type="entry name" value="PROTEASE"/>
    <property type="match status" value="1"/>
</dbReference>
<dbReference type="InterPro" id="IPR003675">
    <property type="entry name" value="Rce1/LyrA-like_dom"/>
</dbReference>
<sequence>MTPTSADLSTSNRLLGWFLWLTVAFSAVCYAALASAGTLDAAGGLWTFALMWSPGLAALLARAIVQHNLRGMGWRVPGKLLLFAWALPIAAALVVYGVAWLSGWGAFDPARLHARSQPAGLAVVVVTGQLLNFVAATGEELGWRGLLLPELVRRFSPARASLLCGVIWALYHYPALFFTDYTAVNTAPRIYVVAVFSLTVVAVSFVLTWLRLRSGSFWPAAMFHASHNFHVQFVFDGLTIPGPTTTYWTTESGAGPLLAYTGIAVWLWRRAPPTA</sequence>
<evidence type="ECO:0000313" key="3">
    <source>
        <dbReference type="EMBL" id="MDC0674403.1"/>
    </source>
</evidence>
<accession>A0ABT5BL43</accession>
<name>A0ABT5BL43_9BACT</name>
<feature type="domain" description="CAAX prenyl protease 2/Lysostaphin resistance protein A-like" evidence="2">
    <location>
        <begin position="129"/>
        <end position="229"/>
    </location>
</feature>
<comment type="caution">
    <text evidence="3">The sequence shown here is derived from an EMBL/GenBank/DDBJ whole genome shotgun (WGS) entry which is preliminary data.</text>
</comment>
<evidence type="ECO:0000256" key="1">
    <source>
        <dbReference type="SAM" id="Phobius"/>
    </source>
</evidence>
<dbReference type="Proteomes" id="UP001217838">
    <property type="component" value="Unassembled WGS sequence"/>
</dbReference>
<keyword evidence="1" id="KW-0472">Membrane</keyword>
<protein>
    <submittedName>
        <fullName evidence="3">Type II CAAX endopeptidase family protein</fullName>
    </submittedName>
</protein>
<evidence type="ECO:0000259" key="2">
    <source>
        <dbReference type="Pfam" id="PF02517"/>
    </source>
</evidence>
<reference evidence="3 4" key="1">
    <citation type="submission" date="2022-11" db="EMBL/GenBank/DDBJ databases">
        <title>Minimal conservation of predation-associated metabolite biosynthetic gene clusters underscores biosynthetic potential of Myxococcota including descriptions for ten novel species: Archangium lansinium sp. nov., Myxococcus landrumus sp. nov., Nannocystis bai.</title>
        <authorList>
            <person name="Ahearne A."/>
            <person name="Stevens C."/>
            <person name="Dowd S."/>
        </authorList>
    </citation>
    <scope>NUCLEOTIDE SEQUENCE [LARGE SCALE GENOMIC DNA]</scope>
    <source>
        <strain evidence="3 4">NCELM</strain>
    </source>
</reference>
<dbReference type="PANTHER" id="PTHR35797">
    <property type="entry name" value="PROTEASE-RELATED"/>
    <property type="match status" value="1"/>
</dbReference>
<keyword evidence="1" id="KW-0812">Transmembrane</keyword>
<organism evidence="3 4">
    <name type="scientific">Nannocystis radixulma</name>
    <dbReference type="NCBI Taxonomy" id="2995305"/>
    <lineage>
        <taxon>Bacteria</taxon>
        <taxon>Pseudomonadati</taxon>
        <taxon>Myxococcota</taxon>
        <taxon>Polyangia</taxon>
        <taxon>Nannocystales</taxon>
        <taxon>Nannocystaceae</taxon>
        <taxon>Nannocystis</taxon>
    </lineage>
</organism>
<proteinExistence type="predicted"/>
<keyword evidence="1" id="KW-1133">Transmembrane helix</keyword>
<feature type="transmembrane region" description="Helical" evidence="1">
    <location>
        <begin position="119"/>
        <end position="137"/>
    </location>
</feature>